<proteinExistence type="predicted"/>
<evidence type="ECO:0000313" key="2">
    <source>
        <dbReference type="Proteomes" id="UP000188268"/>
    </source>
</evidence>
<name>A0A1R3J1I5_COCAP</name>
<organism evidence="1 2">
    <name type="scientific">Corchorus capsularis</name>
    <name type="common">Jute</name>
    <dbReference type="NCBI Taxonomy" id="210143"/>
    <lineage>
        <taxon>Eukaryota</taxon>
        <taxon>Viridiplantae</taxon>
        <taxon>Streptophyta</taxon>
        <taxon>Embryophyta</taxon>
        <taxon>Tracheophyta</taxon>
        <taxon>Spermatophyta</taxon>
        <taxon>Magnoliopsida</taxon>
        <taxon>eudicotyledons</taxon>
        <taxon>Gunneridae</taxon>
        <taxon>Pentapetalae</taxon>
        <taxon>rosids</taxon>
        <taxon>malvids</taxon>
        <taxon>Malvales</taxon>
        <taxon>Malvaceae</taxon>
        <taxon>Grewioideae</taxon>
        <taxon>Apeibeae</taxon>
        <taxon>Corchorus</taxon>
    </lineage>
</organism>
<sequence>MTNDDKTLQQIPDKRSPLLADPRQIKLVANKPPIVSRPTVELPTDPRQTKLVASRSPIVSRPTMELSAENLSTKDHTCGSLCSQTVNLPRV</sequence>
<keyword evidence="2" id="KW-1185">Reference proteome</keyword>
<protein>
    <submittedName>
        <fullName evidence="1">Uncharacterized protein</fullName>
    </submittedName>
</protein>
<reference evidence="1 2" key="1">
    <citation type="submission" date="2013-09" db="EMBL/GenBank/DDBJ databases">
        <title>Corchorus capsularis genome sequencing.</title>
        <authorList>
            <person name="Alam M."/>
            <person name="Haque M.S."/>
            <person name="Islam M.S."/>
            <person name="Emdad E.M."/>
            <person name="Islam M.M."/>
            <person name="Ahmed B."/>
            <person name="Halim A."/>
            <person name="Hossen Q.M.M."/>
            <person name="Hossain M.Z."/>
            <person name="Ahmed R."/>
            <person name="Khan M.M."/>
            <person name="Islam R."/>
            <person name="Rashid M.M."/>
            <person name="Khan S.A."/>
            <person name="Rahman M.S."/>
            <person name="Alam M."/>
        </authorList>
    </citation>
    <scope>NUCLEOTIDE SEQUENCE [LARGE SCALE GENOMIC DNA]</scope>
    <source>
        <strain evidence="2">cv. CVL-1</strain>
        <tissue evidence="1">Whole seedling</tissue>
    </source>
</reference>
<dbReference type="EMBL" id="AWWV01008955">
    <property type="protein sequence ID" value="OMO88646.1"/>
    <property type="molecule type" value="Genomic_DNA"/>
</dbReference>
<evidence type="ECO:0000313" key="1">
    <source>
        <dbReference type="EMBL" id="OMO88646.1"/>
    </source>
</evidence>
<accession>A0A1R3J1I5</accession>
<gene>
    <name evidence="1" type="ORF">CCACVL1_08285</name>
</gene>
<dbReference type="AlphaFoldDB" id="A0A1R3J1I5"/>
<comment type="caution">
    <text evidence="1">The sequence shown here is derived from an EMBL/GenBank/DDBJ whole genome shotgun (WGS) entry which is preliminary data.</text>
</comment>
<dbReference type="Proteomes" id="UP000188268">
    <property type="component" value="Unassembled WGS sequence"/>
</dbReference>
<dbReference type="Gramene" id="OMO88646">
    <property type="protein sequence ID" value="OMO88646"/>
    <property type="gene ID" value="CCACVL1_08285"/>
</dbReference>